<sequence length="30" mass="3134">MGVKIVVQAKLLPTAEQAVALRSTLHACNA</sequence>
<protein>
    <submittedName>
        <fullName evidence="2">Uncharacterized protein</fullName>
    </submittedName>
</protein>
<name>A0A239NY58_9ACTN</name>
<dbReference type="EMBL" id="FZOF01000040">
    <property type="protein sequence ID" value="SNT55908.1"/>
    <property type="molecule type" value="Genomic_DNA"/>
</dbReference>
<evidence type="ECO:0000313" key="3">
    <source>
        <dbReference type="Proteomes" id="UP000198280"/>
    </source>
</evidence>
<accession>A0A239NY58</accession>
<dbReference type="Proteomes" id="UP000198280">
    <property type="component" value="Unassembled WGS sequence"/>
</dbReference>
<organism evidence="2 3">
    <name type="scientific">Actinacidiphila glaucinigra</name>
    <dbReference type="NCBI Taxonomy" id="235986"/>
    <lineage>
        <taxon>Bacteria</taxon>
        <taxon>Bacillati</taxon>
        <taxon>Actinomycetota</taxon>
        <taxon>Actinomycetes</taxon>
        <taxon>Kitasatosporales</taxon>
        <taxon>Streptomycetaceae</taxon>
        <taxon>Actinacidiphila</taxon>
    </lineage>
</organism>
<gene>
    <name evidence="1" type="ORF">SAMN05216252_14043</name>
    <name evidence="2" type="ORF">SAMN05216252_1572</name>
</gene>
<dbReference type="EMBL" id="FZOF01000057">
    <property type="protein sequence ID" value="SNT59690.1"/>
    <property type="molecule type" value="Genomic_DNA"/>
</dbReference>
<feature type="non-terminal residue" evidence="2">
    <location>
        <position position="30"/>
    </location>
</feature>
<dbReference type="AlphaFoldDB" id="A0A239NY58"/>
<evidence type="ECO:0000313" key="1">
    <source>
        <dbReference type="EMBL" id="SNT55908.1"/>
    </source>
</evidence>
<keyword evidence="3" id="KW-1185">Reference proteome</keyword>
<reference evidence="2 3" key="1">
    <citation type="submission" date="2017-06" db="EMBL/GenBank/DDBJ databases">
        <authorList>
            <person name="Kim H.J."/>
            <person name="Triplett B.A."/>
        </authorList>
    </citation>
    <scope>NUCLEOTIDE SEQUENCE [LARGE SCALE GENOMIC DNA]</scope>
    <source>
        <strain evidence="2 3">CGMCC 4.1858</strain>
    </source>
</reference>
<proteinExistence type="predicted"/>
<evidence type="ECO:0000313" key="2">
    <source>
        <dbReference type="EMBL" id="SNT59690.1"/>
    </source>
</evidence>